<dbReference type="GO" id="GO:0016887">
    <property type="term" value="F:ATP hydrolysis activity"/>
    <property type="evidence" value="ECO:0007669"/>
    <property type="project" value="InterPro"/>
</dbReference>
<dbReference type="PANTHER" id="PTHR42711:SF5">
    <property type="entry name" value="ABC TRANSPORTER ATP-BINDING PROTEIN NATA"/>
    <property type="match status" value="1"/>
</dbReference>
<feature type="region of interest" description="Disordered" evidence="5">
    <location>
        <begin position="339"/>
        <end position="362"/>
    </location>
</feature>
<evidence type="ECO:0000256" key="4">
    <source>
        <dbReference type="ARBA" id="ARBA00022840"/>
    </source>
</evidence>
<reference evidence="8" key="1">
    <citation type="submission" date="2016-10" db="EMBL/GenBank/DDBJ databases">
        <authorList>
            <person name="Varghese N."/>
            <person name="Submissions S."/>
        </authorList>
    </citation>
    <scope>NUCLEOTIDE SEQUENCE [LARGE SCALE GENOMIC DNA]</scope>
    <source>
        <strain evidence="8">CGMCC 1.10119</strain>
    </source>
</reference>
<dbReference type="RefSeq" id="WP_089695165.1">
    <property type="nucleotide sequence ID" value="NZ_FNHL01000001.1"/>
</dbReference>
<dbReference type="Pfam" id="PF00005">
    <property type="entry name" value="ABC_tran"/>
    <property type="match status" value="1"/>
</dbReference>
<dbReference type="STRING" id="660521.SAMN04487949_1276"/>
<dbReference type="InterPro" id="IPR003439">
    <property type="entry name" value="ABC_transporter-like_ATP-bd"/>
</dbReference>
<evidence type="ECO:0000259" key="6">
    <source>
        <dbReference type="PROSITE" id="PS50893"/>
    </source>
</evidence>
<comment type="similarity">
    <text evidence="1">Belongs to the ABC transporter superfamily.</text>
</comment>
<name>A0A1G9RBX3_9EURY</name>
<dbReference type="SUPFAM" id="SSF52540">
    <property type="entry name" value="P-loop containing nucleoside triphosphate hydrolases"/>
    <property type="match status" value="1"/>
</dbReference>
<gene>
    <name evidence="7" type="ORF">SAMN04487949_1276</name>
</gene>
<keyword evidence="8" id="KW-1185">Reference proteome</keyword>
<evidence type="ECO:0000313" key="8">
    <source>
        <dbReference type="Proteomes" id="UP000199451"/>
    </source>
</evidence>
<keyword evidence="3" id="KW-0547">Nucleotide-binding</keyword>
<evidence type="ECO:0000256" key="1">
    <source>
        <dbReference type="ARBA" id="ARBA00005417"/>
    </source>
</evidence>
<dbReference type="SMART" id="SM00382">
    <property type="entry name" value="AAA"/>
    <property type="match status" value="1"/>
</dbReference>
<dbReference type="InterPro" id="IPR003593">
    <property type="entry name" value="AAA+_ATPase"/>
</dbReference>
<evidence type="ECO:0000256" key="5">
    <source>
        <dbReference type="SAM" id="MobiDB-lite"/>
    </source>
</evidence>
<feature type="compositionally biased region" description="Low complexity" evidence="5">
    <location>
        <begin position="339"/>
        <end position="351"/>
    </location>
</feature>
<dbReference type="PANTHER" id="PTHR42711">
    <property type="entry name" value="ABC TRANSPORTER ATP-BINDING PROTEIN"/>
    <property type="match status" value="1"/>
</dbReference>
<keyword evidence="4 7" id="KW-0067">ATP-binding</keyword>
<dbReference type="InterPro" id="IPR050763">
    <property type="entry name" value="ABC_transporter_ATP-binding"/>
</dbReference>
<feature type="domain" description="ABC transporter" evidence="6">
    <location>
        <begin position="26"/>
        <end position="258"/>
    </location>
</feature>
<dbReference type="InterPro" id="IPR027417">
    <property type="entry name" value="P-loop_NTPase"/>
</dbReference>
<dbReference type="CDD" id="cd03230">
    <property type="entry name" value="ABC_DR_subfamily_A"/>
    <property type="match status" value="1"/>
</dbReference>
<dbReference type="OrthoDB" id="87732at2157"/>
<accession>A0A1G9RBX3</accession>
<dbReference type="Gene3D" id="3.40.50.300">
    <property type="entry name" value="P-loop containing nucleotide triphosphate hydrolases"/>
    <property type="match status" value="1"/>
</dbReference>
<protein>
    <submittedName>
        <fullName evidence="7">ABC-2 type transport system ATP-binding protein</fullName>
    </submittedName>
</protein>
<evidence type="ECO:0000256" key="2">
    <source>
        <dbReference type="ARBA" id="ARBA00022448"/>
    </source>
</evidence>
<dbReference type="EMBL" id="FNHL01000001">
    <property type="protein sequence ID" value="SDM20756.1"/>
    <property type="molecule type" value="Genomic_DNA"/>
</dbReference>
<feature type="compositionally biased region" description="Basic and acidic residues" evidence="5">
    <location>
        <begin position="352"/>
        <end position="362"/>
    </location>
</feature>
<keyword evidence="2" id="KW-0813">Transport</keyword>
<organism evidence="7 8">
    <name type="scientific">Halogranum gelatinilyticum</name>
    <dbReference type="NCBI Taxonomy" id="660521"/>
    <lineage>
        <taxon>Archaea</taxon>
        <taxon>Methanobacteriati</taxon>
        <taxon>Methanobacteriota</taxon>
        <taxon>Stenosarchaea group</taxon>
        <taxon>Halobacteria</taxon>
        <taxon>Halobacteriales</taxon>
        <taxon>Haloferacaceae</taxon>
    </lineage>
</organism>
<evidence type="ECO:0000256" key="3">
    <source>
        <dbReference type="ARBA" id="ARBA00022741"/>
    </source>
</evidence>
<dbReference type="GO" id="GO:0005524">
    <property type="term" value="F:ATP binding"/>
    <property type="evidence" value="ECO:0007669"/>
    <property type="project" value="UniProtKB-KW"/>
</dbReference>
<feature type="region of interest" description="Disordered" evidence="5">
    <location>
        <begin position="1"/>
        <end position="26"/>
    </location>
</feature>
<evidence type="ECO:0000313" key="7">
    <source>
        <dbReference type="EMBL" id="SDM20756.1"/>
    </source>
</evidence>
<proteinExistence type="inferred from homology"/>
<sequence length="362" mass="38556">MSQPSTTTDRGEGGESPPTADATPAVSVRNLTKRYGDLVAVDDVSLDVEPGTVVGLLGPNGAGKTTLIKSMLGLVVPSTGTVHIGDVDVHADPATAYRHVGAMLEGARNVYWRLTVRENLNFFAGLSGQSPKDVRDRHDRLLEQFGLTDKADVAVNDLSRGMKQKVALACTLSRDVDVAFLDEPTLGLDVESSVDLRRELRRLADDEAMTVVLSSHDMDVIEAVCDRVVIVNEGRVVADDTVDDLVGLFRTQSYRIALAGEPSASLRERLDSAYDVTGWQPANGPGETVTFEVTLADGSELHALLGDVLDAGCVVHDVTSLEPDLEDAFLGLTERRGESGAAAGAAANGEHGATESRREREP</sequence>
<dbReference type="AlphaFoldDB" id="A0A1G9RBX3"/>
<dbReference type="Proteomes" id="UP000199451">
    <property type="component" value="Unassembled WGS sequence"/>
</dbReference>
<dbReference type="PROSITE" id="PS50893">
    <property type="entry name" value="ABC_TRANSPORTER_2"/>
    <property type="match status" value="1"/>
</dbReference>